<dbReference type="PANTHER" id="PTHR47839:SF1">
    <property type="entry name" value="DOMAIN PROTEIN, PUTATIVE (AFU_ORTHOLOGUE AFUA_6G04830)-RELATED"/>
    <property type="match status" value="1"/>
</dbReference>
<dbReference type="PANTHER" id="PTHR47839">
    <property type="entry name" value="DOMAIN PROTEIN, PUTATIVE (AFU_ORTHOLOGUE AFUA_6G04830)-RELATED"/>
    <property type="match status" value="1"/>
</dbReference>
<organism evidence="4 5">
    <name type="scientific">Leucosporidium creatinivorum</name>
    <dbReference type="NCBI Taxonomy" id="106004"/>
    <lineage>
        <taxon>Eukaryota</taxon>
        <taxon>Fungi</taxon>
        <taxon>Dikarya</taxon>
        <taxon>Basidiomycota</taxon>
        <taxon>Pucciniomycotina</taxon>
        <taxon>Microbotryomycetes</taxon>
        <taxon>Leucosporidiales</taxon>
        <taxon>Leucosporidium</taxon>
    </lineage>
</organism>
<feature type="compositionally biased region" description="Pro residues" evidence="2">
    <location>
        <begin position="304"/>
        <end position="319"/>
    </location>
</feature>
<reference evidence="4 5" key="1">
    <citation type="submission" date="2016-07" db="EMBL/GenBank/DDBJ databases">
        <title>Pervasive Adenine N6-methylation of Active Genes in Fungi.</title>
        <authorList>
            <consortium name="DOE Joint Genome Institute"/>
            <person name="Mondo S.J."/>
            <person name="Dannebaum R.O."/>
            <person name="Kuo R.C."/>
            <person name="Labutti K."/>
            <person name="Haridas S."/>
            <person name="Kuo A."/>
            <person name="Salamov A."/>
            <person name="Ahrendt S.R."/>
            <person name="Lipzen A."/>
            <person name="Sullivan W."/>
            <person name="Andreopoulos W.B."/>
            <person name="Clum A."/>
            <person name="Lindquist E."/>
            <person name="Daum C."/>
            <person name="Ramamoorthy G.K."/>
            <person name="Gryganskyi A."/>
            <person name="Culley D."/>
            <person name="Magnuson J.K."/>
            <person name="James T.Y."/>
            <person name="O'Malley M.A."/>
            <person name="Stajich J.E."/>
            <person name="Spatafora J.W."/>
            <person name="Visel A."/>
            <person name="Grigoriev I.V."/>
        </authorList>
    </citation>
    <scope>NUCLEOTIDE SEQUENCE [LARGE SCALE GENOMIC DNA]</scope>
    <source>
        <strain evidence="4 5">62-1032</strain>
    </source>
</reference>
<feature type="domain" description="Sacsin/Nov" evidence="3">
    <location>
        <begin position="23"/>
        <end position="140"/>
    </location>
</feature>
<keyword evidence="5" id="KW-1185">Reference proteome</keyword>
<dbReference type="InterPro" id="IPR022155">
    <property type="entry name" value="DUF3684"/>
</dbReference>
<feature type="region of interest" description="Disordered" evidence="2">
    <location>
        <begin position="300"/>
        <end position="319"/>
    </location>
</feature>
<dbReference type="EMBL" id="MCGR01000039">
    <property type="protein sequence ID" value="ORY75050.1"/>
    <property type="molecule type" value="Genomic_DNA"/>
</dbReference>
<name>A0A1Y2EU13_9BASI</name>
<sequence>MSQFKDLLAAGQDEQVEVNQRALIDKVLARYSGEHTLQRELLQNADDAGATNVELHFRTEVGSSQLSHPTSSLPSLKTHKIASMMVRNDGVTFREEDWNRLKKIAEGNPDENKIGAFGVGFYSLFSVCDEPVVSSGTKIMGFYWKNGGDQLYVKTATDPAGPSNVSSDGKPWSTFVMDLREPAPMPEPHEFARFLATCLGFTSSLRTLSMHFDSHLLFRVTKTIAPSRPIALKPNLSTYSPLKILRLTSIAETPVQLRAEVSRWLTLTTAKPKTPVAAAQAVVTASSSFASKMLAAFSSKSSAPTPPPPSAAPTPPPPTQDPFSLVAVTLFLRVVSGSMKVSPSSSFSAEMVRATKKALPSTTAYSLIWTGKNEFDATHGDRTVKNQEEEDARRVFAGLLSDLEANGRVFIGFPTYQTTGCAASIAARLVSTVERESLDFQARYVADWNRELLAMGGVVARSVYEEEMEEIKKLYKADLSEEQKKKLQERALHLMRFFTYTRSTPQEIVSTLTETSFFASDRSTSLTLISQLGPTPAHLVRLPNPSLSPFLKAVPVVPDLVATGAPGLMNALRARQLIRDISLEDVLADLGAHPLSVAEAVECFKWWMSLAANRSYDGRLLARLKEAAMLSVKGAGGEERILPLGGFRTYLNPKIISVDMPLPDHTLPFELSRTFTGADLTRVFAFDELSLVDFAKHVVSPNVIGKEAKADTNILISPHFAEKVLTTLARGWTTLSEQRQAEVAAVLSPHAFIPTRQGSRLAGESYFASVVLFEDLPILTLPSGTAVKGTLEKVLLALGVRKHVELQLVFTRLLGQDGGWSHVDVVRYLVSVRESLAASELERLKKTAWLPKEGEAKVAVPTGPDGVVKKPRTVRYSGEQLFEPTDSHRSLGLPLLDWTGAQHKWRSTSEEAKLLFDLGLLKTPSVDQILAIASSTENPATRAAALRYFLDEYQPAGFGATYLPSKHALPFIPAVKDGQSVFGRPNEVFSNPEAASLGFMVLSNAHQADATRLKLNRDPTSNELISALLRSPPKDVAKAREVFAYLSSRVSHFSSSDIATLQRAKIVPVNSQLVEPTTCFFQTDSALPPGLKSLFVTVPDFGLAARPFLVGVGVKDTPSTAEIAAMVIADPDRFLDLSGSSERYLSVLRMLATNYHALPSTLRSRMKMSAFFLGTKRIPAATTTTASKTLLDEDSDDEDGASTTLVYQLARASELAVNDDPQAFRVFQAEVLACPQEDALESLAESLGAPRISKLVTENYRTLGEPDQGSRRAVELHRAVAERTFLFLSERRQQYGKGELKHDAEWIQTHLQVFEVRSIELVRSLTYSRNVKRHSQAASACAKVAPKGSDIQLFFSADLELDYYEIATGLCKLLLAKQRANDALLFMTILSTSLKNLARRGFNVERILSARKAERDAADERMRQERAQAQLKAAQALSPDKLALYTNQLQQLFADADPDYLAQVLQQQQPPHVENAANAILANPGYPRRPLPNKDTRPPPYSSNSPTLQSTAMAPGGSGDKGLFSSLRRQFARPESRERAGSTGGGGAGIGGGAGLGAGGSPNPMQSGSSQDAPLVPKPPSMVPSTPASIPTNTDAIRQNVRKAIQASRPEMGTSISNSVQKTTVKESESSYCDSTAGANLAFVANVDGLRFFLERDVTDVDAFMTVHHEALLRFVQLVVRPVGEVYQVDPRALHIFWDKSGPLIAFNRNGSIYFNQRYYEAWHDADVAQGKRNDALIACFHTLAHEVAHNICRAHDSEHSFYTQSILEEHFMRMAQLLSKVAASGGRA</sequence>
<evidence type="ECO:0000313" key="5">
    <source>
        <dbReference type="Proteomes" id="UP000193467"/>
    </source>
</evidence>
<evidence type="ECO:0000313" key="4">
    <source>
        <dbReference type="EMBL" id="ORY75050.1"/>
    </source>
</evidence>
<feature type="compositionally biased region" description="Gly residues" evidence="2">
    <location>
        <begin position="1542"/>
        <end position="1560"/>
    </location>
</feature>
<dbReference type="NCBIfam" id="NF047352">
    <property type="entry name" value="P_loop_sacsin"/>
    <property type="match status" value="1"/>
</dbReference>
<feature type="compositionally biased region" description="Polar residues" evidence="2">
    <location>
        <begin position="1502"/>
        <end position="1512"/>
    </location>
</feature>
<dbReference type="InterPro" id="IPR036890">
    <property type="entry name" value="HATPase_C_sf"/>
</dbReference>
<dbReference type="SUPFAM" id="SSF55874">
    <property type="entry name" value="ATPase domain of HSP90 chaperone/DNA topoisomerase II/histidine kinase"/>
    <property type="match status" value="1"/>
</dbReference>
<dbReference type="Gene3D" id="3.30.565.10">
    <property type="entry name" value="Histidine kinase-like ATPase, C-terminal domain"/>
    <property type="match status" value="1"/>
</dbReference>
<dbReference type="InterPro" id="IPR058210">
    <property type="entry name" value="SACS/Nov_dom"/>
</dbReference>
<dbReference type="OrthoDB" id="10031156at2759"/>
<dbReference type="InParanoid" id="A0A1Y2EU13"/>
<dbReference type="Proteomes" id="UP000193467">
    <property type="component" value="Unassembled WGS sequence"/>
</dbReference>
<feature type="region of interest" description="Disordered" evidence="2">
    <location>
        <begin position="1482"/>
        <end position="1595"/>
    </location>
</feature>
<proteinExistence type="predicted"/>
<keyword evidence="1" id="KW-0175">Coiled coil</keyword>
<gene>
    <name evidence="4" type="ORF">BCR35DRAFT_306479</name>
</gene>
<evidence type="ECO:0000256" key="2">
    <source>
        <dbReference type="SAM" id="MobiDB-lite"/>
    </source>
</evidence>
<protein>
    <recommendedName>
        <fullName evidence="3">Sacsin/Nov domain-containing protein</fullName>
    </recommendedName>
</protein>
<feature type="compositionally biased region" description="Polar residues" evidence="2">
    <location>
        <begin position="1583"/>
        <end position="1595"/>
    </location>
</feature>
<dbReference type="STRING" id="106004.A0A1Y2EU13"/>
<feature type="coiled-coil region" evidence="1">
    <location>
        <begin position="1410"/>
        <end position="1437"/>
    </location>
</feature>
<comment type="caution">
    <text evidence="4">The sequence shown here is derived from an EMBL/GenBank/DDBJ whole genome shotgun (WGS) entry which is preliminary data.</text>
</comment>
<dbReference type="Pfam" id="PF25794">
    <property type="entry name" value="SACS"/>
    <property type="match status" value="1"/>
</dbReference>
<evidence type="ECO:0000256" key="1">
    <source>
        <dbReference type="SAM" id="Coils"/>
    </source>
</evidence>
<dbReference type="Pfam" id="PF12449">
    <property type="entry name" value="DUF3684"/>
    <property type="match status" value="1"/>
</dbReference>
<accession>A0A1Y2EU13</accession>
<evidence type="ECO:0000259" key="3">
    <source>
        <dbReference type="Pfam" id="PF25794"/>
    </source>
</evidence>
<feature type="compositionally biased region" description="Polar residues" evidence="2">
    <location>
        <begin position="1563"/>
        <end position="1572"/>
    </location>
</feature>